<dbReference type="Gene3D" id="1.10.1200.10">
    <property type="entry name" value="ACP-like"/>
    <property type="match status" value="1"/>
</dbReference>
<evidence type="ECO:0000256" key="1">
    <source>
        <dbReference type="ARBA" id="ARBA00001957"/>
    </source>
</evidence>
<dbReference type="Gene3D" id="3.30.559.30">
    <property type="entry name" value="Nonribosomal peptide synthetase, condensation domain"/>
    <property type="match status" value="1"/>
</dbReference>
<feature type="non-terminal residue" evidence="5">
    <location>
        <position position="1"/>
    </location>
</feature>
<reference evidence="5 6" key="1">
    <citation type="submission" date="2024-09" db="EMBL/GenBank/DDBJ databases">
        <authorList>
            <person name="Sun Q."/>
            <person name="Mori K."/>
        </authorList>
    </citation>
    <scope>NUCLEOTIDE SEQUENCE [LARGE SCALE GENOMIC DNA]</scope>
    <source>
        <strain evidence="5 6">TBRC 3947</strain>
    </source>
</reference>
<evidence type="ECO:0000313" key="6">
    <source>
        <dbReference type="Proteomes" id="UP001589867"/>
    </source>
</evidence>
<dbReference type="PROSITE" id="PS50075">
    <property type="entry name" value="CARRIER"/>
    <property type="match status" value="1"/>
</dbReference>
<dbReference type="SMART" id="SM00823">
    <property type="entry name" value="PKS_PP"/>
    <property type="match status" value="1"/>
</dbReference>
<dbReference type="EMBL" id="JBHLUH010000065">
    <property type="protein sequence ID" value="MFC0532143.1"/>
    <property type="molecule type" value="Genomic_DNA"/>
</dbReference>
<feature type="domain" description="Carrier" evidence="4">
    <location>
        <begin position="633"/>
        <end position="708"/>
    </location>
</feature>
<dbReference type="InterPro" id="IPR006162">
    <property type="entry name" value="Ppantetheine_attach_site"/>
</dbReference>
<dbReference type="InterPro" id="IPR010071">
    <property type="entry name" value="AA_adenyl_dom"/>
</dbReference>
<dbReference type="Pfam" id="PF00501">
    <property type="entry name" value="AMP-binding"/>
    <property type="match status" value="1"/>
</dbReference>
<keyword evidence="6" id="KW-1185">Reference proteome</keyword>
<evidence type="ECO:0000256" key="2">
    <source>
        <dbReference type="ARBA" id="ARBA00022450"/>
    </source>
</evidence>
<dbReference type="RefSeq" id="WP_377257715.1">
    <property type="nucleotide sequence ID" value="NZ_JBHLUH010000065.1"/>
</dbReference>
<keyword evidence="3" id="KW-0597">Phosphoprotein</keyword>
<dbReference type="Pfam" id="PF00550">
    <property type="entry name" value="PP-binding"/>
    <property type="match status" value="1"/>
</dbReference>
<dbReference type="CDD" id="cd12117">
    <property type="entry name" value="A_NRPS_Srf_like"/>
    <property type="match status" value="1"/>
</dbReference>
<dbReference type="NCBIfam" id="TIGR01733">
    <property type="entry name" value="AA-adenyl-dom"/>
    <property type="match status" value="1"/>
</dbReference>
<dbReference type="Proteomes" id="UP001589867">
    <property type="component" value="Unassembled WGS sequence"/>
</dbReference>
<dbReference type="PANTHER" id="PTHR45527:SF1">
    <property type="entry name" value="FATTY ACID SYNTHASE"/>
    <property type="match status" value="1"/>
</dbReference>
<accession>A0ABV6MCN3</accession>
<dbReference type="Gene3D" id="3.40.50.980">
    <property type="match status" value="2"/>
</dbReference>
<gene>
    <name evidence="5" type="ORF">ACFFIA_31290</name>
</gene>
<organism evidence="5 6">
    <name type="scientific">Phytohabitans kaempferiae</name>
    <dbReference type="NCBI Taxonomy" id="1620943"/>
    <lineage>
        <taxon>Bacteria</taxon>
        <taxon>Bacillati</taxon>
        <taxon>Actinomycetota</taxon>
        <taxon>Actinomycetes</taxon>
        <taxon>Micromonosporales</taxon>
        <taxon>Micromonosporaceae</taxon>
    </lineage>
</organism>
<dbReference type="InterPro" id="IPR036736">
    <property type="entry name" value="ACP-like_sf"/>
</dbReference>
<comment type="cofactor">
    <cofactor evidence="1">
        <name>pantetheine 4'-phosphate</name>
        <dbReference type="ChEBI" id="CHEBI:47942"/>
    </cofactor>
</comment>
<dbReference type="Gene3D" id="3.30.559.10">
    <property type="entry name" value="Chloramphenicol acetyltransferase-like domain"/>
    <property type="match status" value="1"/>
</dbReference>
<dbReference type="InterPro" id="IPR020806">
    <property type="entry name" value="PKS_PP-bd"/>
</dbReference>
<dbReference type="InterPro" id="IPR045851">
    <property type="entry name" value="AMP-bd_C_sf"/>
</dbReference>
<dbReference type="PROSITE" id="PS00012">
    <property type="entry name" value="PHOSPHOPANTETHEINE"/>
    <property type="match status" value="1"/>
</dbReference>
<dbReference type="PROSITE" id="PS00455">
    <property type="entry name" value="AMP_BINDING"/>
    <property type="match status" value="1"/>
</dbReference>
<dbReference type="Pfam" id="PF00668">
    <property type="entry name" value="Condensation"/>
    <property type="match status" value="1"/>
</dbReference>
<sequence>AGVSQGAGLFDSIVVFENYPVDTHAAAAHGLRLGEVESSEVGTYPLNLIAYTGDELTGELRYDPALFDAATVERMAVHLGVILDAMAADPERPVSALPVLTEAEHHQIVVEWNDTAAPYPSDLCVHEVFEAQARCTPEAVALRFEGASLTYAELDARANQLAHHLRGLGVGPEDRVGLAMERSADLIIAMLGVLKAGAAYVPLDPGYPAERLTFMVEDVAAPVILTVSGIADRLPPTPARTVLLDRDWPVVGQLPTTSPGVGVGPDSPVYVMYTSGSTGRPRGAIVRHRGVVRLVKPIDYCKTDGDEVVAQSASISFDASTFEIWSCLLNGARLAIYPPGETSLRRLADFVAAESVTTLVLATGMFHEIVDADVEMLAGLRQIVVGGDVLSPVHCARVTDRAPDLQIINVYGPTECTSISTVHLVSDNPSPDRRLPIGPPIANTRVYVLDEERRVVPVGVRGEVYIGGDGVGLGYLNRPELNAERFLPDPFVPSTERPAPLLYKTGDLARWLPDGQLDFQGRVDTQVKIRGFRIEPGEVEAALVRHPAVAEAAVVVHGEGATRRLVGYVVPESGGTVDVVELRAFVGRAVPEYMVPPVLMVLERLPLTPNGKVDRRALPAPEARAVVGAEFAAPSSETEQVLANLWVDVLGVDRVGVRDSFFELGGDSILSIRVVARVREVFGVDLSPRELFNHPTIAELAETIEDKILAEIERELSEKDNGTASTEG</sequence>
<dbReference type="Gene3D" id="2.30.38.10">
    <property type="entry name" value="Luciferase, Domain 3"/>
    <property type="match status" value="1"/>
</dbReference>
<comment type="caution">
    <text evidence="5">The sequence shown here is derived from an EMBL/GenBank/DDBJ whole genome shotgun (WGS) entry which is preliminary data.</text>
</comment>
<dbReference type="InterPro" id="IPR001242">
    <property type="entry name" value="Condensation_dom"/>
</dbReference>
<dbReference type="Pfam" id="PF13193">
    <property type="entry name" value="AMP-binding_C"/>
    <property type="match status" value="1"/>
</dbReference>
<dbReference type="SUPFAM" id="SSF52777">
    <property type="entry name" value="CoA-dependent acyltransferases"/>
    <property type="match status" value="1"/>
</dbReference>
<dbReference type="PANTHER" id="PTHR45527">
    <property type="entry name" value="NONRIBOSOMAL PEPTIDE SYNTHETASE"/>
    <property type="match status" value="1"/>
</dbReference>
<dbReference type="InterPro" id="IPR023213">
    <property type="entry name" value="CAT-like_dom_sf"/>
</dbReference>
<evidence type="ECO:0000256" key="3">
    <source>
        <dbReference type="ARBA" id="ARBA00022553"/>
    </source>
</evidence>
<dbReference type="InterPro" id="IPR009081">
    <property type="entry name" value="PP-bd_ACP"/>
</dbReference>
<protein>
    <submittedName>
        <fullName evidence="5">Amino acid adenylation domain-containing protein</fullName>
    </submittedName>
</protein>
<dbReference type="SUPFAM" id="SSF56801">
    <property type="entry name" value="Acetyl-CoA synthetase-like"/>
    <property type="match status" value="1"/>
</dbReference>
<name>A0ABV6MCN3_9ACTN</name>
<dbReference type="InterPro" id="IPR025110">
    <property type="entry name" value="AMP-bd_C"/>
</dbReference>
<dbReference type="InterPro" id="IPR000873">
    <property type="entry name" value="AMP-dep_synth/lig_dom"/>
</dbReference>
<proteinExistence type="predicted"/>
<keyword evidence="2" id="KW-0596">Phosphopantetheine</keyword>
<dbReference type="InterPro" id="IPR020845">
    <property type="entry name" value="AMP-binding_CS"/>
</dbReference>
<evidence type="ECO:0000313" key="5">
    <source>
        <dbReference type="EMBL" id="MFC0532143.1"/>
    </source>
</evidence>
<dbReference type="Gene3D" id="3.30.300.30">
    <property type="match status" value="1"/>
</dbReference>
<evidence type="ECO:0000259" key="4">
    <source>
        <dbReference type="PROSITE" id="PS50075"/>
    </source>
</evidence>
<dbReference type="SUPFAM" id="SSF47336">
    <property type="entry name" value="ACP-like"/>
    <property type="match status" value="1"/>
</dbReference>